<evidence type="ECO:0000313" key="4">
    <source>
        <dbReference type="Proteomes" id="UP000295678"/>
    </source>
</evidence>
<proteinExistence type="predicted"/>
<sequence length="149" mass="15951">MIVAVEDLVSLLGLFVVALVAATLLPAQSEVALAGLLAAGDQPVVAPVIMATAGNVVGSTLNWLLGRGIEQFRNRRWFPVSERALQRAIGWYGRWGRWSLLLSWVPVVGDPLTLAAGVLREPFWSFLALVTVAKAGRYMVVTAATLGVL</sequence>
<keyword evidence="1" id="KW-1133">Transmembrane helix</keyword>
<evidence type="ECO:0000313" key="3">
    <source>
        <dbReference type="EMBL" id="TCT13290.1"/>
    </source>
</evidence>
<feature type="domain" description="VTT" evidence="2">
    <location>
        <begin position="32"/>
        <end position="143"/>
    </location>
</feature>
<dbReference type="EMBL" id="SMAK01000001">
    <property type="protein sequence ID" value="TCT13290.1"/>
    <property type="molecule type" value="Genomic_DNA"/>
</dbReference>
<comment type="caution">
    <text evidence="3">The sequence shown here is derived from an EMBL/GenBank/DDBJ whole genome shotgun (WGS) entry which is preliminary data.</text>
</comment>
<dbReference type="Proteomes" id="UP000295678">
    <property type="component" value="Unassembled WGS sequence"/>
</dbReference>
<dbReference type="OrthoDB" id="9814483at2"/>
<dbReference type="AlphaFoldDB" id="A0A4R3MLI4"/>
<dbReference type="InterPro" id="IPR032816">
    <property type="entry name" value="VTT_dom"/>
</dbReference>
<dbReference type="InterPro" id="IPR051311">
    <property type="entry name" value="DedA_domain"/>
</dbReference>
<protein>
    <submittedName>
        <fullName evidence="3">Membrane protein YqaA with SNARE-associated domain</fullName>
    </submittedName>
</protein>
<keyword evidence="1" id="KW-0812">Transmembrane</keyword>
<name>A0A4R3MLI4_9HYPH</name>
<keyword evidence="1" id="KW-0472">Membrane</keyword>
<gene>
    <name evidence="3" type="ORF">EDC22_101153</name>
</gene>
<dbReference type="Pfam" id="PF09335">
    <property type="entry name" value="VTT_dom"/>
    <property type="match status" value="1"/>
</dbReference>
<keyword evidence="4" id="KW-1185">Reference proteome</keyword>
<feature type="transmembrane region" description="Helical" evidence="1">
    <location>
        <begin position="44"/>
        <end position="65"/>
    </location>
</feature>
<accession>A0A4R3MLI4</accession>
<reference evidence="3 4" key="1">
    <citation type="submission" date="2019-03" db="EMBL/GenBank/DDBJ databases">
        <title>Genomic Encyclopedia of Type Strains, Phase IV (KMG-IV): sequencing the most valuable type-strain genomes for metagenomic binning, comparative biology and taxonomic classification.</title>
        <authorList>
            <person name="Goeker M."/>
        </authorList>
    </citation>
    <scope>NUCLEOTIDE SEQUENCE [LARGE SCALE GENOMIC DNA]</scope>
    <source>
        <strain evidence="3 4">DSM 19345</strain>
    </source>
</reference>
<dbReference type="PANTHER" id="PTHR42709">
    <property type="entry name" value="ALKALINE PHOSPHATASE LIKE PROTEIN"/>
    <property type="match status" value="1"/>
</dbReference>
<evidence type="ECO:0000259" key="2">
    <source>
        <dbReference type="Pfam" id="PF09335"/>
    </source>
</evidence>
<evidence type="ECO:0000256" key="1">
    <source>
        <dbReference type="SAM" id="Phobius"/>
    </source>
</evidence>
<organism evidence="3 4">
    <name type="scientific">Tepidamorphus gemmatus</name>
    <dbReference type="NCBI Taxonomy" id="747076"/>
    <lineage>
        <taxon>Bacteria</taxon>
        <taxon>Pseudomonadati</taxon>
        <taxon>Pseudomonadota</taxon>
        <taxon>Alphaproteobacteria</taxon>
        <taxon>Hyphomicrobiales</taxon>
        <taxon>Tepidamorphaceae</taxon>
        <taxon>Tepidamorphus</taxon>
    </lineage>
</organism>
<dbReference type="PANTHER" id="PTHR42709:SF4">
    <property type="entry name" value="INNER MEMBRANE PROTEIN YQAA"/>
    <property type="match status" value="1"/>
</dbReference>